<proteinExistence type="predicted"/>
<keyword evidence="1" id="KW-1133">Transmembrane helix</keyword>
<accession>A0A3N4HUP9</accession>
<protein>
    <recommendedName>
        <fullName evidence="4">Transmembrane protein</fullName>
    </recommendedName>
</protein>
<organism evidence="2 3">
    <name type="scientific">Ascobolus immersus RN42</name>
    <dbReference type="NCBI Taxonomy" id="1160509"/>
    <lineage>
        <taxon>Eukaryota</taxon>
        <taxon>Fungi</taxon>
        <taxon>Dikarya</taxon>
        <taxon>Ascomycota</taxon>
        <taxon>Pezizomycotina</taxon>
        <taxon>Pezizomycetes</taxon>
        <taxon>Pezizales</taxon>
        <taxon>Ascobolaceae</taxon>
        <taxon>Ascobolus</taxon>
    </lineage>
</organism>
<evidence type="ECO:0000256" key="1">
    <source>
        <dbReference type="SAM" id="Phobius"/>
    </source>
</evidence>
<gene>
    <name evidence="2" type="ORF">BJ508DRAFT_330090</name>
</gene>
<evidence type="ECO:0000313" key="2">
    <source>
        <dbReference type="EMBL" id="RPA77593.1"/>
    </source>
</evidence>
<name>A0A3N4HUP9_ASCIM</name>
<keyword evidence="1" id="KW-0812">Transmembrane</keyword>
<keyword evidence="1" id="KW-0472">Membrane</keyword>
<keyword evidence="3" id="KW-1185">Reference proteome</keyword>
<dbReference type="EMBL" id="ML119724">
    <property type="protein sequence ID" value="RPA77593.1"/>
    <property type="molecule type" value="Genomic_DNA"/>
</dbReference>
<dbReference type="Proteomes" id="UP000275078">
    <property type="component" value="Unassembled WGS sequence"/>
</dbReference>
<dbReference type="AlphaFoldDB" id="A0A3N4HUP9"/>
<reference evidence="2 3" key="1">
    <citation type="journal article" date="2018" name="Nat. Ecol. Evol.">
        <title>Pezizomycetes genomes reveal the molecular basis of ectomycorrhizal truffle lifestyle.</title>
        <authorList>
            <person name="Murat C."/>
            <person name="Payen T."/>
            <person name="Noel B."/>
            <person name="Kuo A."/>
            <person name="Morin E."/>
            <person name="Chen J."/>
            <person name="Kohler A."/>
            <person name="Krizsan K."/>
            <person name="Balestrini R."/>
            <person name="Da Silva C."/>
            <person name="Montanini B."/>
            <person name="Hainaut M."/>
            <person name="Levati E."/>
            <person name="Barry K.W."/>
            <person name="Belfiori B."/>
            <person name="Cichocki N."/>
            <person name="Clum A."/>
            <person name="Dockter R.B."/>
            <person name="Fauchery L."/>
            <person name="Guy J."/>
            <person name="Iotti M."/>
            <person name="Le Tacon F."/>
            <person name="Lindquist E.A."/>
            <person name="Lipzen A."/>
            <person name="Malagnac F."/>
            <person name="Mello A."/>
            <person name="Molinier V."/>
            <person name="Miyauchi S."/>
            <person name="Poulain J."/>
            <person name="Riccioni C."/>
            <person name="Rubini A."/>
            <person name="Sitrit Y."/>
            <person name="Splivallo R."/>
            <person name="Traeger S."/>
            <person name="Wang M."/>
            <person name="Zifcakova L."/>
            <person name="Wipf D."/>
            <person name="Zambonelli A."/>
            <person name="Paolocci F."/>
            <person name="Nowrousian M."/>
            <person name="Ottonello S."/>
            <person name="Baldrian P."/>
            <person name="Spatafora J.W."/>
            <person name="Henrissat B."/>
            <person name="Nagy L.G."/>
            <person name="Aury J.M."/>
            <person name="Wincker P."/>
            <person name="Grigoriev I.V."/>
            <person name="Bonfante P."/>
            <person name="Martin F.M."/>
        </authorList>
    </citation>
    <scope>NUCLEOTIDE SEQUENCE [LARGE SCALE GENOMIC DNA]</scope>
    <source>
        <strain evidence="2 3">RN42</strain>
    </source>
</reference>
<sequence length="220" mass="24505">MNLHLLRQNAPFFAMNIVVMAISAFCAFSLKHMVISWFAAASPGFTTPDATRYHHLARRSEEEPKNHCSCAATAEDRVKSALFWFAASADVFTHILAIAHIFWKWIPVTTRIASKTKTRAVFTWLVRNAAAMKIRRFFNKNAAAEEVQTPFEIVQNSISNITEGLEVIAEAVTGAQADLGHLRALRRENDRLRAAEATFDARVAAEVEVQVANHPNVTGN</sequence>
<evidence type="ECO:0008006" key="4">
    <source>
        <dbReference type="Google" id="ProtNLM"/>
    </source>
</evidence>
<feature type="transmembrane region" description="Helical" evidence="1">
    <location>
        <begin position="81"/>
        <end position="103"/>
    </location>
</feature>
<feature type="transmembrane region" description="Helical" evidence="1">
    <location>
        <begin position="12"/>
        <end position="30"/>
    </location>
</feature>
<evidence type="ECO:0000313" key="3">
    <source>
        <dbReference type="Proteomes" id="UP000275078"/>
    </source>
</evidence>